<dbReference type="Proteomes" id="UP000699462">
    <property type="component" value="Unassembled WGS sequence"/>
</dbReference>
<evidence type="ECO:0000259" key="8">
    <source>
        <dbReference type="PROSITE" id="PS50166"/>
    </source>
</evidence>
<keyword evidence="6" id="KW-0653">Protein transport</keyword>
<dbReference type="InterPro" id="IPR016024">
    <property type="entry name" value="ARM-type_fold"/>
</dbReference>
<name>A0A8T0DJN4_9TREM</name>
<evidence type="ECO:0000256" key="6">
    <source>
        <dbReference type="ARBA" id="ARBA00022927"/>
    </source>
</evidence>
<dbReference type="Gene3D" id="1.25.10.10">
    <property type="entry name" value="Leucine-rich Repeat Variant"/>
    <property type="match status" value="1"/>
</dbReference>
<dbReference type="PROSITE" id="PS50077">
    <property type="entry name" value="HEAT_REPEAT"/>
    <property type="match status" value="1"/>
</dbReference>
<keyword evidence="4" id="KW-0963">Cytoplasm</keyword>
<evidence type="ECO:0000256" key="4">
    <source>
        <dbReference type="ARBA" id="ARBA00022490"/>
    </source>
</evidence>
<dbReference type="PROSITE" id="PS50166">
    <property type="entry name" value="IMPORTIN_B_NT"/>
    <property type="match status" value="1"/>
</dbReference>
<reference evidence="9 10" key="1">
    <citation type="submission" date="2019-07" db="EMBL/GenBank/DDBJ databases">
        <title>Annotation for the trematode Paragonimus westermani.</title>
        <authorList>
            <person name="Choi Y.-J."/>
        </authorList>
    </citation>
    <scope>NUCLEOTIDE SEQUENCE [LARGE SCALE GENOMIC DNA]</scope>
    <source>
        <strain evidence="9">180907_Pwestermani</strain>
    </source>
</reference>
<dbReference type="SMART" id="SM00913">
    <property type="entry name" value="IBN_N"/>
    <property type="match status" value="1"/>
</dbReference>
<evidence type="ECO:0000313" key="10">
    <source>
        <dbReference type="Proteomes" id="UP000699462"/>
    </source>
</evidence>
<gene>
    <name evidence="9" type="ORF">P879_01083</name>
</gene>
<keyword evidence="3" id="KW-0813">Transport</keyword>
<dbReference type="AlphaFoldDB" id="A0A8T0DJN4"/>
<dbReference type="GO" id="GO:0005737">
    <property type="term" value="C:cytoplasm"/>
    <property type="evidence" value="ECO:0007669"/>
    <property type="project" value="UniProtKB-SubCell"/>
</dbReference>
<dbReference type="GO" id="GO:0031267">
    <property type="term" value="F:small GTPase binding"/>
    <property type="evidence" value="ECO:0007669"/>
    <property type="project" value="InterPro"/>
</dbReference>
<evidence type="ECO:0000256" key="1">
    <source>
        <dbReference type="ARBA" id="ARBA00004496"/>
    </source>
</evidence>
<keyword evidence="10" id="KW-1185">Reference proteome</keyword>
<protein>
    <recommendedName>
        <fullName evidence="8">Importin N-terminal domain-containing protein</fullName>
    </recommendedName>
</protein>
<comment type="similarity">
    <text evidence="2">Belongs to the importin beta family. Importin beta-1 subfamily.</text>
</comment>
<dbReference type="InterPro" id="IPR001494">
    <property type="entry name" value="Importin-beta_N"/>
</dbReference>
<accession>A0A8T0DJN4</accession>
<feature type="domain" description="Importin N-terminal" evidence="8">
    <location>
        <begin position="25"/>
        <end position="105"/>
    </location>
</feature>
<evidence type="ECO:0000313" key="9">
    <source>
        <dbReference type="EMBL" id="KAF8567144.1"/>
    </source>
</evidence>
<dbReference type="GO" id="GO:0006606">
    <property type="term" value="P:protein import into nucleus"/>
    <property type="evidence" value="ECO:0007669"/>
    <property type="project" value="InterPro"/>
</dbReference>
<evidence type="ECO:0000256" key="3">
    <source>
        <dbReference type="ARBA" id="ARBA00022448"/>
    </source>
</evidence>
<dbReference type="InterPro" id="IPR040122">
    <property type="entry name" value="Importin_beta"/>
</dbReference>
<dbReference type="InterPro" id="IPR011989">
    <property type="entry name" value="ARM-like"/>
</dbReference>
<dbReference type="FunFam" id="1.25.10.10:FF:000027">
    <property type="entry name" value="Importin subunit beta-1"/>
    <property type="match status" value="1"/>
</dbReference>
<dbReference type="SUPFAM" id="SSF48371">
    <property type="entry name" value="ARM repeat"/>
    <property type="match status" value="1"/>
</dbReference>
<comment type="caution">
    <text evidence="9">The sequence shown here is derived from an EMBL/GenBank/DDBJ whole genome shotgun (WGS) entry which is preliminary data.</text>
</comment>
<feature type="repeat" description="HEAT" evidence="7">
    <location>
        <begin position="413"/>
        <end position="451"/>
    </location>
</feature>
<dbReference type="Pfam" id="PF25574">
    <property type="entry name" value="TPR_IMB1"/>
    <property type="match status" value="2"/>
</dbReference>
<evidence type="ECO:0000256" key="2">
    <source>
        <dbReference type="ARBA" id="ARBA00010907"/>
    </source>
</evidence>
<dbReference type="Pfam" id="PF03810">
    <property type="entry name" value="IBN_N"/>
    <property type="match status" value="1"/>
</dbReference>
<evidence type="ECO:0000256" key="7">
    <source>
        <dbReference type="PROSITE-ProRule" id="PRU00103"/>
    </source>
</evidence>
<dbReference type="EMBL" id="JTDF01004157">
    <property type="protein sequence ID" value="KAF8567144.1"/>
    <property type="molecule type" value="Genomic_DNA"/>
</dbReference>
<dbReference type="PANTHER" id="PTHR10527">
    <property type="entry name" value="IMPORTIN BETA"/>
    <property type="match status" value="1"/>
</dbReference>
<dbReference type="Pfam" id="PF13513">
    <property type="entry name" value="HEAT_EZ"/>
    <property type="match status" value="1"/>
</dbReference>
<evidence type="ECO:0000256" key="5">
    <source>
        <dbReference type="ARBA" id="ARBA00022737"/>
    </source>
</evidence>
<comment type="subcellular location">
    <subcellularLocation>
        <location evidence="1">Cytoplasm</location>
    </subcellularLocation>
</comment>
<sequence length="944" mass="102387">MSVDVGLLAVLEKSISPVQQELEAAQHFLEKAAEADLIGLLRQLSDVLINPECSPVVRMQAGLQLKNALYSKDPEVKTMYQQRWLQLAPEARLYIKKNCLAALGTETTAHSSAAQCVAYIACAEIPAMQWPDLMERLVENVVASTGSEACKHSTLETIGYICQDIEPSILVNQSNAILTAIVCGMKKEEPSDNVRLAATNALLNSLEFTKHNFDVDNERNYIMQVVCESTQSTQAQIRVAALQCLVKIMSLYYGYMETYMKQALFAITLDAMKDSIPEVALQGIEFWSTVCDEEIDLAIDAAECYEKGQPPAVSSMFYAKGALQFITPILMEILAHQDESMDDDEWNPSKAAGVCLMLLAQCCEDAIVDLVIPFVKDNIKKPDWRYRDAAVMSFGSILEGPNPTALKPLVESAMPVIIELLRDESAAVRDTAAWTIGRVCETLPEVALQDNYLVPLLTGLVEGLSSEPRVAANVCWAFSSLAESAYDVAAGELADQSGGSGEPKTYALSQYFNAITERLLATSSRPDGGQHNLRNAAYSALMALMRSAAQDCYGEVQRVTVIVLERLESVIGLENQLASNQDRAQFNDLQSLLCGTLQSVLRKISKDDAPAISDKVMLALMSMFRSSTVSVAHGSGDQVLVNGESSKNTLTGGVHEDALLAVSALLEAVGELFVKYLDAFMPILVLCLRNFRETQVCINAVGLLGDMCRVLSKNIAGHCDGLFAILMEILQNVSANKSLRPAIISTFGDLSLALGSEFLNYLPVVMETLKQATQAEVNLADPDMVEYLNSLRTSCLEAYTGIVQGLKGDGPRANGALEFVSTHVPHILSFIDHISTDSITTDELISASCGLIGDLVSTYGAAILHLVEVEAIANVLQKGRRAKSSRTKNLAVWATKEIRKLKNAAHNTGTGAMQGAASLAPSVLLIKNPHLSNIDWICCCLSAV</sequence>
<organism evidence="9 10">
    <name type="scientific">Paragonimus westermani</name>
    <dbReference type="NCBI Taxonomy" id="34504"/>
    <lineage>
        <taxon>Eukaryota</taxon>
        <taxon>Metazoa</taxon>
        <taxon>Spiralia</taxon>
        <taxon>Lophotrochozoa</taxon>
        <taxon>Platyhelminthes</taxon>
        <taxon>Trematoda</taxon>
        <taxon>Digenea</taxon>
        <taxon>Plagiorchiida</taxon>
        <taxon>Troglotremata</taxon>
        <taxon>Troglotrematidae</taxon>
        <taxon>Paragonimus</taxon>
    </lineage>
</organism>
<proteinExistence type="inferred from homology"/>
<keyword evidence="5" id="KW-0677">Repeat</keyword>
<dbReference type="InterPro" id="IPR058584">
    <property type="entry name" value="IMB1_TNPO1-like_TPR"/>
</dbReference>
<dbReference type="OrthoDB" id="10263328at2759"/>
<dbReference type="InterPro" id="IPR021133">
    <property type="entry name" value="HEAT_type_2"/>
</dbReference>